<protein>
    <submittedName>
        <fullName evidence="2">Uncharacterized protein</fullName>
    </submittedName>
</protein>
<reference evidence="2" key="1">
    <citation type="submission" date="2022-08" db="EMBL/GenBank/DDBJ databases">
        <authorList>
            <consortium name="DOE Joint Genome Institute"/>
            <person name="Min B."/>
            <person name="Riley R."/>
            <person name="Sierra-Patev S."/>
            <person name="Naranjo-Ortiz M."/>
            <person name="Looney B."/>
            <person name="Konkel Z."/>
            <person name="Slot J.C."/>
            <person name="Sakamoto Y."/>
            <person name="Steenwyk J.L."/>
            <person name="Rokas A."/>
            <person name="Carro J."/>
            <person name="Camarero S."/>
            <person name="Ferreira P."/>
            <person name="Molpeceres G."/>
            <person name="Ruiz-Duenas F.J."/>
            <person name="Serrano A."/>
            <person name="Henrissat B."/>
            <person name="Drula E."/>
            <person name="Hughes K.W."/>
            <person name="Mata J.L."/>
            <person name="Ishikawa N.K."/>
            <person name="Vargas-Isla R."/>
            <person name="Ushijima S."/>
            <person name="Smith C.A."/>
            <person name="Ahrendt S."/>
            <person name="Andreopoulos W."/>
            <person name="He G."/>
            <person name="Labutti K."/>
            <person name="Lipzen A."/>
            <person name="Ng V."/>
            <person name="Sandor L."/>
            <person name="Barry K."/>
            <person name="Martinez A.T."/>
            <person name="Xiao Y."/>
            <person name="Gibbons J.G."/>
            <person name="Terashima K."/>
            <person name="Hibbett D.S."/>
            <person name="Grigoriev I.V."/>
        </authorList>
    </citation>
    <scope>NUCLEOTIDE SEQUENCE</scope>
    <source>
        <strain evidence="2">TFB7829</strain>
    </source>
</reference>
<dbReference type="AlphaFoldDB" id="A0AA38Q9V7"/>
<keyword evidence="1" id="KW-1133">Transmembrane helix</keyword>
<evidence type="ECO:0000256" key="1">
    <source>
        <dbReference type="SAM" id="Phobius"/>
    </source>
</evidence>
<evidence type="ECO:0000313" key="2">
    <source>
        <dbReference type="EMBL" id="KAJ3989296.1"/>
    </source>
</evidence>
<evidence type="ECO:0000313" key="3">
    <source>
        <dbReference type="Proteomes" id="UP001163850"/>
    </source>
</evidence>
<sequence length="190" mass="21796">MRTLPANKCSIRFTLNNATWSRFLQSSPPYSYYLLSIARSILFFPELASFRQNSTTQTRRKTNTMTLFSFYKIALLISFGILSLSFVCVDAGPVTKDRTQTVAENPVLRWTPFEPTKPMGYAYAKPNHRASRAVLSHLQPSLNLRKCVVYDQHEWFSDPTLSVVSVSFVCSGTACHQLSHYKQLHYRTRL</sequence>
<proteinExistence type="predicted"/>
<keyword evidence="1" id="KW-0472">Membrane</keyword>
<accession>A0AA38Q9V7</accession>
<keyword evidence="1" id="KW-0812">Transmembrane</keyword>
<gene>
    <name evidence="2" type="ORF">F5890DRAFT_33344</name>
</gene>
<feature type="transmembrane region" description="Helical" evidence="1">
    <location>
        <begin position="69"/>
        <end position="87"/>
    </location>
</feature>
<name>A0AA38Q9V7_9AGAR</name>
<organism evidence="2 3">
    <name type="scientific">Lentinula detonsa</name>
    <dbReference type="NCBI Taxonomy" id="2804962"/>
    <lineage>
        <taxon>Eukaryota</taxon>
        <taxon>Fungi</taxon>
        <taxon>Dikarya</taxon>
        <taxon>Basidiomycota</taxon>
        <taxon>Agaricomycotina</taxon>
        <taxon>Agaricomycetes</taxon>
        <taxon>Agaricomycetidae</taxon>
        <taxon>Agaricales</taxon>
        <taxon>Marasmiineae</taxon>
        <taxon>Omphalotaceae</taxon>
        <taxon>Lentinula</taxon>
    </lineage>
</organism>
<dbReference type="Proteomes" id="UP001163850">
    <property type="component" value="Unassembled WGS sequence"/>
</dbReference>
<comment type="caution">
    <text evidence="2">The sequence shown here is derived from an EMBL/GenBank/DDBJ whole genome shotgun (WGS) entry which is preliminary data.</text>
</comment>
<dbReference type="EMBL" id="MU801899">
    <property type="protein sequence ID" value="KAJ3989296.1"/>
    <property type="molecule type" value="Genomic_DNA"/>
</dbReference>